<sequence>MGGRQGLVDSHSNIALSYRRRPKYFSQPKPLLTKLGRGTYGTVYKARFVNQLCAAKAFFCNTFDFHLQSIQREISVLNRLRFRHIIQFYRTYVERDRIYHMWLIKAVDQEVLAMQNNLGWQ</sequence>
<evidence type="ECO:0000313" key="3">
    <source>
        <dbReference type="EMBL" id="KAG0251416.1"/>
    </source>
</evidence>
<dbReference type="GO" id="GO:0004672">
    <property type="term" value="F:protein kinase activity"/>
    <property type="evidence" value="ECO:0007669"/>
    <property type="project" value="InterPro"/>
</dbReference>
<feature type="binding site" evidence="1">
    <location>
        <position position="56"/>
    </location>
    <ligand>
        <name>ATP</name>
        <dbReference type="ChEBI" id="CHEBI:30616"/>
    </ligand>
</feature>
<organism evidence="3 4">
    <name type="scientific">Actinomortierella ambigua</name>
    <dbReference type="NCBI Taxonomy" id="1343610"/>
    <lineage>
        <taxon>Eukaryota</taxon>
        <taxon>Fungi</taxon>
        <taxon>Fungi incertae sedis</taxon>
        <taxon>Mucoromycota</taxon>
        <taxon>Mortierellomycotina</taxon>
        <taxon>Mortierellomycetes</taxon>
        <taxon>Mortierellales</taxon>
        <taxon>Mortierellaceae</taxon>
        <taxon>Actinomortierella</taxon>
    </lineage>
</organism>
<reference evidence="3" key="1">
    <citation type="journal article" date="2020" name="Fungal Divers.">
        <title>Resolving the Mortierellaceae phylogeny through synthesis of multi-gene phylogenetics and phylogenomics.</title>
        <authorList>
            <person name="Vandepol N."/>
            <person name="Liber J."/>
            <person name="Desiro A."/>
            <person name="Na H."/>
            <person name="Kennedy M."/>
            <person name="Barry K."/>
            <person name="Grigoriev I.V."/>
            <person name="Miller A.N."/>
            <person name="O'Donnell K."/>
            <person name="Stajich J.E."/>
            <person name="Bonito G."/>
        </authorList>
    </citation>
    <scope>NUCLEOTIDE SEQUENCE</scope>
    <source>
        <strain evidence="3">BC1065</strain>
    </source>
</reference>
<dbReference type="AlphaFoldDB" id="A0A9P6PSW6"/>
<dbReference type="Proteomes" id="UP000807716">
    <property type="component" value="Unassembled WGS sequence"/>
</dbReference>
<dbReference type="GO" id="GO:0005524">
    <property type="term" value="F:ATP binding"/>
    <property type="evidence" value="ECO:0007669"/>
    <property type="project" value="UniProtKB-UniRule"/>
</dbReference>
<dbReference type="PROSITE" id="PS00107">
    <property type="entry name" value="PROTEIN_KINASE_ATP"/>
    <property type="match status" value="1"/>
</dbReference>
<keyword evidence="4" id="KW-1185">Reference proteome</keyword>
<accession>A0A9P6PSW6</accession>
<dbReference type="EMBL" id="JAAAJB010000752">
    <property type="protein sequence ID" value="KAG0251416.1"/>
    <property type="molecule type" value="Genomic_DNA"/>
</dbReference>
<gene>
    <name evidence="3" type="ORF">DFQ27_008770</name>
</gene>
<dbReference type="PROSITE" id="PS50011">
    <property type="entry name" value="PROTEIN_KINASE_DOM"/>
    <property type="match status" value="1"/>
</dbReference>
<protein>
    <recommendedName>
        <fullName evidence="2">Protein kinase domain-containing protein</fullName>
    </recommendedName>
</protein>
<dbReference type="Pfam" id="PF00069">
    <property type="entry name" value="Pkinase"/>
    <property type="match status" value="1"/>
</dbReference>
<evidence type="ECO:0000259" key="2">
    <source>
        <dbReference type="PROSITE" id="PS50011"/>
    </source>
</evidence>
<keyword evidence="1" id="KW-0547">Nucleotide-binding</keyword>
<dbReference type="Gene3D" id="3.30.200.20">
    <property type="entry name" value="Phosphorylase Kinase, domain 1"/>
    <property type="match status" value="1"/>
</dbReference>
<dbReference type="InterPro" id="IPR000719">
    <property type="entry name" value="Prot_kinase_dom"/>
</dbReference>
<keyword evidence="1" id="KW-0067">ATP-binding</keyword>
<feature type="domain" description="Protein kinase" evidence="2">
    <location>
        <begin position="29"/>
        <end position="121"/>
    </location>
</feature>
<name>A0A9P6PSW6_9FUNG</name>
<dbReference type="SUPFAM" id="SSF56112">
    <property type="entry name" value="Protein kinase-like (PK-like)"/>
    <property type="match status" value="1"/>
</dbReference>
<dbReference type="InterPro" id="IPR011009">
    <property type="entry name" value="Kinase-like_dom_sf"/>
</dbReference>
<evidence type="ECO:0000256" key="1">
    <source>
        <dbReference type="PROSITE-ProRule" id="PRU10141"/>
    </source>
</evidence>
<comment type="caution">
    <text evidence="3">The sequence shown here is derived from an EMBL/GenBank/DDBJ whole genome shotgun (WGS) entry which is preliminary data.</text>
</comment>
<dbReference type="InterPro" id="IPR017441">
    <property type="entry name" value="Protein_kinase_ATP_BS"/>
</dbReference>
<dbReference type="OrthoDB" id="10261027at2759"/>
<evidence type="ECO:0000313" key="4">
    <source>
        <dbReference type="Proteomes" id="UP000807716"/>
    </source>
</evidence>
<proteinExistence type="predicted"/>